<dbReference type="GO" id="GO:0140469">
    <property type="term" value="P:GCN2-mediated signaling"/>
    <property type="evidence" value="ECO:0007669"/>
    <property type="project" value="TreeGrafter"/>
</dbReference>
<dbReference type="AlphaFoldDB" id="A0A1I7XVB7"/>
<dbReference type="SUPFAM" id="SSF54495">
    <property type="entry name" value="UBC-like"/>
    <property type="match status" value="1"/>
</dbReference>
<keyword evidence="8" id="KW-1185">Reference proteome</keyword>
<dbReference type="PANTHER" id="PTHR16301">
    <property type="entry name" value="IMPACT-RELATED"/>
    <property type="match status" value="1"/>
</dbReference>
<accession>A0A1I7XVB7</accession>
<dbReference type="Gene3D" id="3.10.110.10">
    <property type="entry name" value="Ubiquitin Conjugating Enzyme"/>
    <property type="match status" value="1"/>
</dbReference>
<dbReference type="PROSITE" id="PS50908">
    <property type="entry name" value="RWD"/>
    <property type="match status" value="1"/>
</dbReference>
<name>A0A1I7XVB7_HETBA</name>
<dbReference type="Pfam" id="PF05773">
    <property type="entry name" value="RWD"/>
    <property type="match status" value="1"/>
</dbReference>
<comment type="subcellular location">
    <subcellularLocation>
        <location evidence="1">Cytoplasm</location>
    </subcellularLocation>
</comment>
<evidence type="ECO:0000256" key="6">
    <source>
        <dbReference type="ARBA" id="ARBA00023016"/>
    </source>
</evidence>
<dbReference type="CDD" id="cd23821">
    <property type="entry name" value="RWD_IMPACT"/>
    <property type="match status" value="1"/>
</dbReference>
<dbReference type="InterPro" id="IPR016135">
    <property type="entry name" value="UBQ-conjugating_enzyme/RWD"/>
</dbReference>
<keyword evidence="5" id="KW-0810">Translation regulation</keyword>
<evidence type="ECO:0000256" key="1">
    <source>
        <dbReference type="ARBA" id="ARBA00004496"/>
    </source>
</evidence>
<dbReference type="Gene3D" id="3.30.230.30">
    <property type="entry name" value="Impact, N-terminal domain"/>
    <property type="match status" value="1"/>
</dbReference>
<keyword evidence="4" id="KW-0678">Repressor</keyword>
<feature type="domain" description="RWD" evidence="7">
    <location>
        <begin position="9"/>
        <end position="102"/>
    </location>
</feature>
<dbReference type="InterPro" id="IPR001498">
    <property type="entry name" value="Impact_N"/>
</dbReference>
<dbReference type="SMART" id="SM00591">
    <property type="entry name" value="RWD"/>
    <property type="match status" value="1"/>
</dbReference>
<dbReference type="WBParaSite" id="Hba_21458">
    <property type="protein sequence ID" value="Hba_21458"/>
    <property type="gene ID" value="Hba_21458"/>
</dbReference>
<evidence type="ECO:0000256" key="5">
    <source>
        <dbReference type="ARBA" id="ARBA00022845"/>
    </source>
</evidence>
<evidence type="ECO:0000256" key="2">
    <source>
        <dbReference type="ARBA" id="ARBA00007665"/>
    </source>
</evidence>
<keyword evidence="3" id="KW-0963">Cytoplasm</keyword>
<evidence type="ECO:0000256" key="4">
    <source>
        <dbReference type="ARBA" id="ARBA00022491"/>
    </source>
</evidence>
<reference evidence="9" key="1">
    <citation type="submission" date="2016-11" db="UniProtKB">
        <authorList>
            <consortium name="WormBaseParasite"/>
        </authorList>
    </citation>
    <scope>IDENTIFICATION</scope>
</reference>
<comment type="similarity">
    <text evidence="2">Belongs to the IMPACT family.</text>
</comment>
<dbReference type="InterPro" id="IPR006575">
    <property type="entry name" value="RWD_dom"/>
</dbReference>
<dbReference type="Proteomes" id="UP000095283">
    <property type="component" value="Unplaced"/>
</dbReference>
<dbReference type="PANTHER" id="PTHR16301:SF25">
    <property type="entry name" value="PROTEIN IMPACT"/>
    <property type="match status" value="1"/>
</dbReference>
<organism evidence="8 9">
    <name type="scientific">Heterorhabditis bacteriophora</name>
    <name type="common">Entomopathogenic nematode worm</name>
    <dbReference type="NCBI Taxonomy" id="37862"/>
    <lineage>
        <taxon>Eukaryota</taxon>
        <taxon>Metazoa</taxon>
        <taxon>Ecdysozoa</taxon>
        <taxon>Nematoda</taxon>
        <taxon>Chromadorea</taxon>
        <taxon>Rhabditida</taxon>
        <taxon>Rhabditina</taxon>
        <taxon>Rhabditomorpha</taxon>
        <taxon>Strongyloidea</taxon>
        <taxon>Heterorhabditidae</taxon>
        <taxon>Heterorhabditis</taxon>
    </lineage>
</organism>
<proteinExistence type="inferred from homology"/>
<evidence type="ECO:0000256" key="3">
    <source>
        <dbReference type="ARBA" id="ARBA00022490"/>
    </source>
</evidence>
<dbReference type="SUPFAM" id="SSF54211">
    <property type="entry name" value="Ribosomal protein S5 domain 2-like"/>
    <property type="match status" value="1"/>
</dbReference>
<dbReference type="Pfam" id="PF01205">
    <property type="entry name" value="Impact_N"/>
    <property type="match status" value="1"/>
</dbReference>
<evidence type="ECO:0000313" key="9">
    <source>
        <dbReference type="WBParaSite" id="Hba_21458"/>
    </source>
</evidence>
<evidence type="ECO:0000313" key="8">
    <source>
        <dbReference type="Proteomes" id="UP000095283"/>
    </source>
</evidence>
<keyword evidence="6" id="KW-0346">Stress response</keyword>
<dbReference type="InterPro" id="IPR036956">
    <property type="entry name" value="Impact_N_sf"/>
</dbReference>
<dbReference type="InterPro" id="IPR020568">
    <property type="entry name" value="Ribosomal_Su5_D2-typ_SF"/>
</dbReference>
<dbReference type="GO" id="GO:0005737">
    <property type="term" value="C:cytoplasm"/>
    <property type="evidence" value="ECO:0007669"/>
    <property type="project" value="UniProtKB-SubCell"/>
</dbReference>
<evidence type="ECO:0000259" key="7">
    <source>
        <dbReference type="PROSITE" id="PS50908"/>
    </source>
</evidence>
<protein>
    <submittedName>
        <fullName evidence="9">RWD domain-containing protein</fullName>
    </submittedName>
</protein>
<dbReference type="GO" id="GO:0006446">
    <property type="term" value="P:regulation of translational initiation"/>
    <property type="evidence" value="ECO:0007669"/>
    <property type="project" value="TreeGrafter"/>
</dbReference>
<sequence length="242" mass="27658">MNDRISQKEELEVLESIYPDILYVEGEHKISLRFRADIKLSIFLPDRYPSEEPPIYELSGPSLKAQERMCIQNVLNDSYAANIGMPVLFTWITAISDYLEVILFATLNKEVQEFATESDSIVLVSGNTKNAGINDLSLPEIKHGKVFTDRKSHFQAHLARIHHKEQYCNASHFYPRQHDCEDDGETGASSRMLELLNKMGAENVMVVVTRWYGGIHLGPDRFRIINNLTREIVAEHGLDIRL</sequence>
<dbReference type="InterPro" id="IPR023582">
    <property type="entry name" value="Impact"/>
</dbReference>